<dbReference type="RefSeq" id="WP_249333434.1">
    <property type="nucleotide sequence ID" value="NZ_JACRSY010000026.1"/>
</dbReference>
<name>A0A926IF71_9FIRM</name>
<dbReference type="InterPro" id="IPR029052">
    <property type="entry name" value="Metallo-depent_PP-like"/>
</dbReference>
<organism evidence="1 2">
    <name type="scientific">Zhenhengia yiwuensis</name>
    <dbReference type="NCBI Taxonomy" id="2763666"/>
    <lineage>
        <taxon>Bacteria</taxon>
        <taxon>Bacillati</taxon>
        <taxon>Bacillota</taxon>
        <taxon>Clostridia</taxon>
        <taxon>Lachnospirales</taxon>
        <taxon>Lachnospiraceae</taxon>
        <taxon>Zhenhengia</taxon>
    </lineage>
</organism>
<protein>
    <recommendedName>
        <fullName evidence="3">Calcineurin-like phosphoesterase domain-containing protein</fullName>
    </recommendedName>
</protein>
<gene>
    <name evidence="1" type="ORF">H8718_14455</name>
</gene>
<dbReference type="AlphaFoldDB" id="A0A926IF71"/>
<comment type="caution">
    <text evidence="1">The sequence shown here is derived from an EMBL/GenBank/DDBJ whole genome shotgun (WGS) entry which is preliminary data.</text>
</comment>
<dbReference type="SUPFAM" id="SSF56300">
    <property type="entry name" value="Metallo-dependent phosphatases"/>
    <property type="match status" value="1"/>
</dbReference>
<evidence type="ECO:0000313" key="2">
    <source>
        <dbReference type="Proteomes" id="UP000655830"/>
    </source>
</evidence>
<dbReference type="Gene3D" id="3.60.21.10">
    <property type="match status" value="1"/>
</dbReference>
<keyword evidence="2" id="KW-1185">Reference proteome</keyword>
<dbReference type="EMBL" id="JACRSY010000026">
    <property type="protein sequence ID" value="MBC8580719.1"/>
    <property type="molecule type" value="Genomic_DNA"/>
</dbReference>
<sequence>MIMRLGIIIHMIENIFLRSRLEAAIRRSDKMCVLLSHVRLNYPNTSGGCGNYKQLHELLLRMNEEAGWKKVCLAINGHNHTDSYQCWDGIHHIDINSASNEWVGSEYGRLEPNEDYDEEVHKLHPYLKYVIPYKEPLCAIITLDGKKRRLEVKGMKTSFIGSSLEERGHSGTVGGTPITPIISDLELTI</sequence>
<dbReference type="Proteomes" id="UP000655830">
    <property type="component" value="Unassembled WGS sequence"/>
</dbReference>
<proteinExistence type="predicted"/>
<reference evidence="1" key="1">
    <citation type="submission" date="2020-08" db="EMBL/GenBank/DDBJ databases">
        <title>Genome public.</title>
        <authorList>
            <person name="Liu C."/>
            <person name="Sun Q."/>
        </authorList>
    </citation>
    <scope>NUCLEOTIDE SEQUENCE</scope>
    <source>
        <strain evidence="1">NSJ-12</strain>
    </source>
</reference>
<evidence type="ECO:0000313" key="1">
    <source>
        <dbReference type="EMBL" id="MBC8580719.1"/>
    </source>
</evidence>
<accession>A0A926IF71</accession>
<evidence type="ECO:0008006" key="3">
    <source>
        <dbReference type="Google" id="ProtNLM"/>
    </source>
</evidence>